<evidence type="ECO:0000313" key="2">
    <source>
        <dbReference type="EMBL" id="MPY42580.1"/>
    </source>
</evidence>
<dbReference type="EMBL" id="VJZE01000162">
    <property type="protein sequence ID" value="MPY42580.1"/>
    <property type="molecule type" value="Genomic_DNA"/>
</dbReference>
<dbReference type="Pfam" id="PF04149">
    <property type="entry name" value="DUF397"/>
    <property type="match status" value="1"/>
</dbReference>
<feature type="domain" description="DUF397" evidence="1">
    <location>
        <begin position="7"/>
        <end position="59"/>
    </location>
</feature>
<accession>A0A5N8W519</accession>
<dbReference type="OrthoDB" id="4288416at2"/>
<dbReference type="RefSeq" id="WP_152787029.1">
    <property type="nucleotide sequence ID" value="NZ_BAABEQ010000023.1"/>
</dbReference>
<keyword evidence="3" id="KW-1185">Reference proteome</keyword>
<proteinExistence type="predicted"/>
<dbReference type="AlphaFoldDB" id="A0A5N8W519"/>
<evidence type="ECO:0000313" key="3">
    <source>
        <dbReference type="Proteomes" id="UP000326979"/>
    </source>
</evidence>
<sequence>MPPEPTLTWQKSSYSSEASSCIYLATAPDSTLRLRESDEPDVVLHTGPATLTALIAAVKRAG</sequence>
<dbReference type="Proteomes" id="UP000326979">
    <property type="component" value="Unassembled WGS sequence"/>
</dbReference>
<protein>
    <submittedName>
        <fullName evidence="2">DUF397 domain-containing protein</fullName>
    </submittedName>
</protein>
<organism evidence="2 3">
    <name type="scientific">Streptomyces phyllanthi</name>
    <dbReference type="NCBI Taxonomy" id="1803180"/>
    <lineage>
        <taxon>Bacteria</taxon>
        <taxon>Bacillati</taxon>
        <taxon>Actinomycetota</taxon>
        <taxon>Actinomycetes</taxon>
        <taxon>Kitasatosporales</taxon>
        <taxon>Streptomycetaceae</taxon>
        <taxon>Streptomyces</taxon>
    </lineage>
</organism>
<reference evidence="2 3" key="1">
    <citation type="submission" date="2019-07" db="EMBL/GenBank/DDBJ databases">
        <title>New species of Amycolatopsis and Streptomyces.</title>
        <authorList>
            <person name="Duangmal K."/>
            <person name="Teo W.F.A."/>
            <person name="Lipun K."/>
        </authorList>
    </citation>
    <scope>NUCLEOTIDE SEQUENCE [LARGE SCALE GENOMIC DNA]</scope>
    <source>
        <strain evidence="2 3">TISTR 2346</strain>
    </source>
</reference>
<comment type="caution">
    <text evidence="2">The sequence shown here is derived from an EMBL/GenBank/DDBJ whole genome shotgun (WGS) entry which is preliminary data.</text>
</comment>
<gene>
    <name evidence="2" type="ORF">FNH04_22550</name>
</gene>
<name>A0A5N8W519_9ACTN</name>
<dbReference type="InterPro" id="IPR007278">
    <property type="entry name" value="DUF397"/>
</dbReference>
<evidence type="ECO:0000259" key="1">
    <source>
        <dbReference type="Pfam" id="PF04149"/>
    </source>
</evidence>